<protein>
    <submittedName>
        <fullName evidence="1">Uncharacterized protein</fullName>
    </submittedName>
</protein>
<dbReference type="EMBL" id="OV725082">
    <property type="protein sequence ID" value="CAH1404154.1"/>
    <property type="molecule type" value="Genomic_DNA"/>
</dbReference>
<evidence type="ECO:0000313" key="1">
    <source>
        <dbReference type="EMBL" id="CAH1404154.1"/>
    </source>
</evidence>
<accession>A0A9P0MT80</accession>
<name>A0A9P0MT80_NEZVI</name>
<gene>
    <name evidence="1" type="ORF">NEZAVI_LOCUS12619</name>
</gene>
<proteinExistence type="predicted"/>
<evidence type="ECO:0000313" key="2">
    <source>
        <dbReference type="Proteomes" id="UP001152798"/>
    </source>
</evidence>
<dbReference type="Proteomes" id="UP001152798">
    <property type="component" value="Chromosome 6"/>
</dbReference>
<organism evidence="1 2">
    <name type="scientific">Nezara viridula</name>
    <name type="common">Southern green stink bug</name>
    <name type="synonym">Cimex viridulus</name>
    <dbReference type="NCBI Taxonomy" id="85310"/>
    <lineage>
        <taxon>Eukaryota</taxon>
        <taxon>Metazoa</taxon>
        <taxon>Ecdysozoa</taxon>
        <taxon>Arthropoda</taxon>
        <taxon>Hexapoda</taxon>
        <taxon>Insecta</taxon>
        <taxon>Pterygota</taxon>
        <taxon>Neoptera</taxon>
        <taxon>Paraneoptera</taxon>
        <taxon>Hemiptera</taxon>
        <taxon>Heteroptera</taxon>
        <taxon>Panheteroptera</taxon>
        <taxon>Pentatomomorpha</taxon>
        <taxon>Pentatomoidea</taxon>
        <taxon>Pentatomidae</taxon>
        <taxon>Pentatominae</taxon>
        <taxon>Nezara</taxon>
    </lineage>
</organism>
<sequence>MLYHGGGGRAKCVTVCWRASRIGPVPPCTTPGIDSNFATRVCLHTSQTIRHFATSFINGHFKGILKLYDKDVLRTRDTEEVLGKEMQPLEILRRSGDNWDSDLPRMTLAWI</sequence>
<reference evidence="1" key="1">
    <citation type="submission" date="2022-01" db="EMBL/GenBank/DDBJ databases">
        <authorList>
            <person name="King R."/>
        </authorList>
    </citation>
    <scope>NUCLEOTIDE SEQUENCE</scope>
</reference>
<keyword evidence="2" id="KW-1185">Reference proteome</keyword>
<dbReference type="AlphaFoldDB" id="A0A9P0MT80"/>